<dbReference type="Proteomes" id="UP000467840">
    <property type="component" value="Chromosome 5"/>
</dbReference>
<protein>
    <submittedName>
        <fullName evidence="2">Uncharacterized protein</fullName>
    </submittedName>
</protein>
<evidence type="ECO:0000313" key="1">
    <source>
        <dbReference type="EMBL" id="KAF2324450.1"/>
    </source>
</evidence>
<proteinExistence type="predicted"/>
<dbReference type="AlphaFoldDB" id="A0A6A6NH25"/>
<gene>
    <name evidence="1" type="ORF">GH714_014289</name>
    <name evidence="2" type="ORF">GH714_014304</name>
</gene>
<keyword evidence="3" id="KW-1185">Reference proteome</keyword>
<dbReference type="EMBL" id="JAAGAX010000001">
    <property type="protein sequence ID" value="KAF2324453.1"/>
    <property type="molecule type" value="Genomic_DNA"/>
</dbReference>
<sequence length="165" mass="19502">MNVIAREEEDEAKIFCEAKGEEDEYEEELNEGQNHVARRMMLVPKKRDYEEFRFTNRKASYTFGWIKTVASTIEVNERPWKYDVNAQHSRRTNTYSIENEGVKYSVFPLKNKSIKKEVRTFLVVTKEFKVKAKETKQIHTLVVKQILMAESKSQVDEPPKLVNYC</sequence>
<evidence type="ECO:0000313" key="3">
    <source>
        <dbReference type="Proteomes" id="UP000467840"/>
    </source>
</evidence>
<evidence type="ECO:0000313" key="2">
    <source>
        <dbReference type="EMBL" id="KAF2324453.1"/>
    </source>
</evidence>
<comment type="caution">
    <text evidence="2">The sequence shown here is derived from an EMBL/GenBank/DDBJ whole genome shotgun (WGS) entry which is preliminary data.</text>
</comment>
<dbReference type="EMBL" id="JAAGAX010000001">
    <property type="protein sequence ID" value="KAF2324450.1"/>
    <property type="molecule type" value="Genomic_DNA"/>
</dbReference>
<organism evidence="2 3">
    <name type="scientific">Hevea brasiliensis</name>
    <name type="common">Para rubber tree</name>
    <name type="synonym">Siphonia brasiliensis</name>
    <dbReference type="NCBI Taxonomy" id="3981"/>
    <lineage>
        <taxon>Eukaryota</taxon>
        <taxon>Viridiplantae</taxon>
        <taxon>Streptophyta</taxon>
        <taxon>Embryophyta</taxon>
        <taxon>Tracheophyta</taxon>
        <taxon>Spermatophyta</taxon>
        <taxon>Magnoliopsida</taxon>
        <taxon>eudicotyledons</taxon>
        <taxon>Gunneridae</taxon>
        <taxon>Pentapetalae</taxon>
        <taxon>rosids</taxon>
        <taxon>fabids</taxon>
        <taxon>Malpighiales</taxon>
        <taxon>Euphorbiaceae</taxon>
        <taxon>Crotonoideae</taxon>
        <taxon>Micrandreae</taxon>
        <taxon>Hevea</taxon>
    </lineage>
</organism>
<reference evidence="2 3" key="1">
    <citation type="journal article" date="2020" name="Mol. Plant">
        <title>The Chromosome-Based Rubber Tree Genome Provides New Insights into Spurge Genome Evolution and Rubber Biosynthesis.</title>
        <authorList>
            <person name="Liu J."/>
            <person name="Shi C."/>
            <person name="Shi C.C."/>
            <person name="Li W."/>
            <person name="Zhang Q.J."/>
            <person name="Zhang Y."/>
            <person name="Li K."/>
            <person name="Lu H.F."/>
            <person name="Shi C."/>
            <person name="Zhu S.T."/>
            <person name="Xiao Z.Y."/>
            <person name="Nan H."/>
            <person name="Yue Y."/>
            <person name="Zhu X.G."/>
            <person name="Wu Y."/>
            <person name="Hong X.N."/>
            <person name="Fan G.Y."/>
            <person name="Tong Y."/>
            <person name="Zhang D."/>
            <person name="Mao C.L."/>
            <person name="Liu Y.L."/>
            <person name="Hao S.J."/>
            <person name="Liu W.Q."/>
            <person name="Lv M.Q."/>
            <person name="Zhang H.B."/>
            <person name="Liu Y."/>
            <person name="Hu-Tang G.R."/>
            <person name="Wang J.P."/>
            <person name="Wang J.H."/>
            <person name="Sun Y.H."/>
            <person name="Ni S.B."/>
            <person name="Chen W.B."/>
            <person name="Zhang X.C."/>
            <person name="Jiao Y.N."/>
            <person name="Eichler E.E."/>
            <person name="Li G.H."/>
            <person name="Liu X."/>
            <person name="Gao L.Z."/>
        </authorList>
    </citation>
    <scope>NUCLEOTIDE SEQUENCE [LARGE SCALE GENOMIC DNA]</scope>
    <source>
        <strain evidence="3">cv. GT1</strain>
        <tissue evidence="2">Leaf</tissue>
    </source>
</reference>
<name>A0A6A6NH25_HEVBR</name>
<accession>A0A6A6NH25</accession>